<accession>A0A2G9TZX4</accession>
<dbReference type="Pfam" id="PF01431">
    <property type="entry name" value="Peptidase_M13"/>
    <property type="match status" value="1"/>
</dbReference>
<dbReference type="InterPro" id="IPR024079">
    <property type="entry name" value="MetalloPept_cat_dom_sf"/>
</dbReference>
<dbReference type="InterPro" id="IPR018497">
    <property type="entry name" value="Peptidase_M13_C"/>
</dbReference>
<feature type="domain" description="Peptidase M13 C-terminal" evidence="1">
    <location>
        <begin position="2"/>
        <end position="149"/>
    </location>
</feature>
<dbReference type="AlphaFoldDB" id="A0A2G9TZX4"/>
<dbReference type="EMBL" id="KZ351401">
    <property type="protein sequence ID" value="PIO63002.1"/>
    <property type="molecule type" value="Genomic_DNA"/>
</dbReference>
<dbReference type="GO" id="GO:0004222">
    <property type="term" value="F:metalloendopeptidase activity"/>
    <property type="evidence" value="ECO:0007669"/>
    <property type="project" value="InterPro"/>
</dbReference>
<evidence type="ECO:0000313" key="2">
    <source>
        <dbReference type="EMBL" id="PIO63002.1"/>
    </source>
</evidence>
<dbReference type="PANTHER" id="PTHR11733:SF237">
    <property type="entry name" value="NEPRILYSIN-LIKE 4"/>
    <property type="match status" value="1"/>
</dbReference>
<keyword evidence="3" id="KW-1185">Reference proteome</keyword>
<dbReference type="PROSITE" id="PS51885">
    <property type="entry name" value="NEPRILYSIN"/>
    <property type="match status" value="1"/>
</dbReference>
<dbReference type="PANTHER" id="PTHR11733">
    <property type="entry name" value="ZINC METALLOPROTEASE FAMILY M13 NEPRILYSIN-RELATED"/>
    <property type="match status" value="1"/>
</dbReference>
<organism evidence="2 3">
    <name type="scientific">Teladorsagia circumcincta</name>
    <name type="common">Brown stomach worm</name>
    <name type="synonym">Ostertagia circumcincta</name>
    <dbReference type="NCBI Taxonomy" id="45464"/>
    <lineage>
        <taxon>Eukaryota</taxon>
        <taxon>Metazoa</taxon>
        <taxon>Ecdysozoa</taxon>
        <taxon>Nematoda</taxon>
        <taxon>Chromadorea</taxon>
        <taxon>Rhabditida</taxon>
        <taxon>Rhabditina</taxon>
        <taxon>Rhabditomorpha</taxon>
        <taxon>Strongyloidea</taxon>
        <taxon>Trichostrongylidae</taxon>
        <taxon>Teladorsagia</taxon>
    </lineage>
</organism>
<dbReference type="Proteomes" id="UP000230423">
    <property type="component" value="Unassembled WGS sequence"/>
</dbReference>
<reference evidence="2 3" key="1">
    <citation type="submission" date="2015-09" db="EMBL/GenBank/DDBJ databases">
        <title>Draft genome of the parasitic nematode Teladorsagia circumcincta isolate WARC Sus (inbred).</title>
        <authorList>
            <person name="Mitreva M."/>
        </authorList>
    </citation>
    <scope>NUCLEOTIDE SEQUENCE [LARGE SCALE GENOMIC DNA]</scope>
    <source>
        <strain evidence="2 3">S</strain>
    </source>
</reference>
<name>A0A2G9TZX4_TELCI</name>
<evidence type="ECO:0000259" key="1">
    <source>
        <dbReference type="Pfam" id="PF01431"/>
    </source>
</evidence>
<proteinExistence type="predicted"/>
<protein>
    <submittedName>
        <fullName evidence="2">Peptidase family M13</fullName>
    </submittedName>
</protein>
<dbReference type="GO" id="GO:0016485">
    <property type="term" value="P:protein processing"/>
    <property type="evidence" value="ECO:0007669"/>
    <property type="project" value="TreeGrafter"/>
</dbReference>
<dbReference type="InterPro" id="IPR000718">
    <property type="entry name" value="Peptidase_M13"/>
</dbReference>
<evidence type="ECO:0000313" key="3">
    <source>
        <dbReference type="Proteomes" id="UP000230423"/>
    </source>
</evidence>
<dbReference type="OrthoDB" id="5873741at2759"/>
<dbReference type="SUPFAM" id="SSF55486">
    <property type="entry name" value="Metalloproteases ('zincins'), catalytic domain"/>
    <property type="match status" value="1"/>
</dbReference>
<dbReference type="GO" id="GO:0005886">
    <property type="term" value="C:plasma membrane"/>
    <property type="evidence" value="ECO:0007669"/>
    <property type="project" value="TreeGrafter"/>
</dbReference>
<sequence>RQFDANGNLRDWWDKDVKKKFLDRAQCIIDQYGKIKVPTTGLYLNGKLTQGENIADNGGVKQAFRAYKRFLEKQGEEKRIEGLEQYSNEQIFFIGFAMIYCGHTTQDELIDWILTDYHSPDRYRVNQVLANQPEFAAAFNCDAPSTVLSKYSQKPQHSDFYDISGTELYHSWYEFKKKKLQYGI</sequence>
<gene>
    <name evidence="2" type="ORF">TELCIR_15417</name>
</gene>
<feature type="non-terminal residue" evidence="2">
    <location>
        <position position="1"/>
    </location>
</feature>
<dbReference type="Gene3D" id="3.40.390.10">
    <property type="entry name" value="Collagenase (Catalytic Domain)"/>
    <property type="match status" value="1"/>
</dbReference>